<comment type="similarity">
    <text evidence="2 9">Belongs to the gluconokinase GntK/GntV family.</text>
</comment>
<dbReference type="Pfam" id="PF13671">
    <property type="entry name" value="AAA_33"/>
    <property type="match status" value="1"/>
</dbReference>
<dbReference type="RefSeq" id="WP_242474333.1">
    <property type="nucleotide sequence ID" value="NZ_BAABKQ010000001.1"/>
</dbReference>
<dbReference type="Proteomes" id="UP001500839">
    <property type="component" value="Unassembled WGS sequence"/>
</dbReference>
<organism evidence="10 11">
    <name type="scientific">Tomitella cavernea</name>
    <dbReference type="NCBI Taxonomy" id="1387982"/>
    <lineage>
        <taxon>Bacteria</taxon>
        <taxon>Bacillati</taxon>
        <taxon>Actinomycetota</taxon>
        <taxon>Actinomycetes</taxon>
        <taxon>Mycobacteriales</taxon>
        <taxon>Tomitella</taxon>
    </lineage>
</organism>
<dbReference type="InterPro" id="IPR006001">
    <property type="entry name" value="Therm_gnt_kin"/>
</dbReference>
<accession>A0ABP9C636</accession>
<proteinExistence type="inferred from homology"/>
<dbReference type="PANTHER" id="PTHR43442:SF3">
    <property type="entry name" value="GLUCONOKINASE-RELATED"/>
    <property type="match status" value="1"/>
</dbReference>
<evidence type="ECO:0000256" key="3">
    <source>
        <dbReference type="ARBA" id="ARBA00012054"/>
    </source>
</evidence>
<reference evidence="11" key="1">
    <citation type="journal article" date="2019" name="Int. J. Syst. Evol. Microbiol.">
        <title>The Global Catalogue of Microorganisms (GCM) 10K type strain sequencing project: providing services to taxonomists for standard genome sequencing and annotation.</title>
        <authorList>
            <consortium name="The Broad Institute Genomics Platform"/>
            <consortium name="The Broad Institute Genome Sequencing Center for Infectious Disease"/>
            <person name="Wu L."/>
            <person name="Ma J."/>
        </authorList>
    </citation>
    <scope>NUCLEOTIDE SEQUENCE [LARGE SCALE GENOMIC DNA]</scope>
    <source>
        <strain evidence="11">JCM 18542</strain>
    </source>
</reference>
<evidence type="ECO:0000313" key="10">
    <source>
        <dbReference type="EMBL" id="GAA4805130.1"/>
    </source>
</evidence>
<evidence type="ECO:0000256" key="9">
    <source>
        <dbReference type="RuleBase" id="RU363066"/>
    </source>
</evidence>
<evidence type="ECO:0000313" key="11">
    <source>
        <dbReference type="Proteomes" id="UP001500839"/>
    </source>
</evidence>
<evidence type="ECO:0000256" key="4">
    <source>
        <dbReference type="ARBA" id="ARBA00022679"/>
    </source>
</evidence>
<keyword evidence="7 9" id="KW-0067">ATP-binding</keyword>
<dbReference type="CDD" id="cd02021">
    <property type="entry name" value="GntK"/>
    <property type="match status" value="1"/>
</dbReference>
<dbReference type="NCBIfam" id="TIGR01313">
    <property type="entry name" value="therm_gnt_kin"/>
    <property type="match status" value="1"/>
</dbReference>
<dbReference type="EMBL" id="BAABKQ010000001">
    <property type="protein sequence ID" value="GAA4805130.1"/>
    <property type="molecule type" value="Genomic_DNA"/>
</dbReference>
<dbReference type="Gene3D" id="3.40.50.300">
    <property type="entry name" value="P-loop containing nucleotide triphosphate hydrolases"/>
    <property type="match status" value="1"/>
</dbReference>
<keyword evidence="5 9" id="KW-0547">Nucleotide-binding</keyword>
<keyword evidence="4 9" id="KW-0808">Transferase</keyword>
<comment type="caution">
    <text evidence="10">The sequence shown here is derived from an EMBL/GenBank/DDBJ whole genome shotgun (WGS) entry which is preliminary data.</text>
</comment>
<comment type="pathway">
    <text evidence="1">Carbohydrate acid metabolism.</text>
</comment>
<keyword evidence="11" id="KW-1185">Reference proteome</keyword>
<evidence type="ECO:0000256" key="1">
    <source>
        <dbReference type="ARBA" id="ARBA00004761"/>
    </source>
</evidence>
<dbReference type="EC" id="2.7.1.12" evidence="3 9"/>
<evidence type="ECO:0000256" key="6">
    <source>
        <dbReference type="ARBA" id="ARBA00022777"/>
    </source>
</evidence>
<comment type="catalytic activity">
    <reaction evidence="8 9">
        <text>D-gluconate + ATP = 6-phospho-D-gluconate + ADP + H(+)</text>
        <dbReference type="Rhea" id="RHEA:19433"/>
        <dbReference type="ChEBI" id="CHEBI:15378"/>
        <dbReference type="ChEBI" id="CHEBI:18391"/>
        <dbReference type="ChEBI" id="CHEBI:30616"/>
        <dbReference type="ChEBI" id="CHEBI:58759"/>
        <dbReference type="ChEBI" id="CHEBI:456216"/>
        <dbReference type="EC" id="2.7.1.12"/>
    </reaction>
</comment>
<sequence length="181" mass="19397">MTGDDVVDVAGLAATVQRVAETEPLVVVMGVSGCGKTTIGTRLAERLHIPFIDGDDLHTTANAAKMAVGRPLGDDDRWPWLDRVGEELAYAGAAGLVIACSALKRRYRDAIRAHAPTVVFVHPAAPKEVVAERIAARKGHFMPAALLASQYADLEVPGWDERCVTVDVTQPLPAVWRRPVG</sequence>
<evidence type="ECO:0000256" key="2">
    <source>
        <dbReference type="ARBA" id="ARBA00008420"/>
    </source>
</evidence>
<protein>
    <recommendedName>
        <fullName evidence="3 9">Gluconokinase</fullName>
        <ecNumber evidence="3 9">2.7.1.12</ecNumber>
    </recommendedName>
</protein>
<evidence type="ECO:0000256" key="7">
    <source>
        <dbReference type="ARBA" id="ARBA00022840"/>
    </source>
</evidence>
<dbReference type="InterPro" id="IPR027417">
    <property type="entry name" value="P-loop_NTPase"/>
</dbReference>
<name>A0ABP9C636_9ACTN</name>
<evidence type="ECO:0000256" key="8">
    <source>
        <dbReference type="ARBA" id="ARBA00048090"/>
    </source>
</evidence>
<dbReference type="PANTHER" id="PTHR43442">
    <property type="entry name" value="GLUCONOKINASE-RELATED"/>
    <property type="match status" value="1"/>
</dbReference>
<dbReference type="SUPFAM" id="SSF52540">
    <property type="entry name" value="P-loop containing nucleoside triphosphate hydrolases"/>
    <property type="match status" value="1"/>
</dbReference>
<gene>
    <name evidence="10" type="ORF">GCM10023353_04810</name>
</gene>
<evidence type="ECO:0000256" key="5">
    <source>
        <dbReference type="ARBA" id="ARBA00022741"/>
    </source>
</evidence>
<keyword evidence="6 9" id="KW-0418">Kinase</keyword>